<evidence type="ECO:0000256" key="5">
    <source>
        <dbReference type="ARBA" id="ARBA00023163"/>
    </source>
</evidence>
<evidence type="ECO:0000313" key="9">
    <source>
        <dbReference type="Proteomes" id="UP000601108"/>
    </source>
</evidence>
<dbReference type="RefSeq" id="WP_027413237.1">
    <property type="nucleotide sequence ID" value="NZ_BMWS01000029.1"/>
</dbReference>
<gene>
    <name evidence="8" type="ORF">GCM10007384_34220</name>
</gene>
<dbReference type="InterPro" id="IPR007627">
    <property type="entry name" value="RNA_pol_sigma70_r2"/>
</dbReference>
<evidence type="ECO:0000259" key="7">
    <source>
        <dbReference type="Pfam" id="PF08281"/>
    </source>
</evidence>
<dbReference type="Pfam" id="PF08281">
    <property type="entry name" value="Sigma70_r4_2"/>
    <property type="match status" value="1"/>
</dbReference>
<dbReference type="GO" id="GO:0003677">
    <property type="term" value="F:DNA binding"/>
    <property type="evidence" value="ECO:0007669"/>
    <property type="project" value="UniProtKB-KW"/>
</dbReference>
<dbReference type="NCBIfam" id="TIGR02937">
    <property type="entry name" value="sigma70-ECF"/>
    <property type="match status" value="1"/>
</dbReference>
<keyword evidence="5" id="KW-0804">Transcription</keyword>
<dbReference type="InterPro" id="IPR036388">
    <property type="entry name" value="WH-like_DNA-bd_sf"/>
</dbReference>
<keyword evidence="8" id="KW-0240">DNA-directed RNA polymerase</keyword>
<dbReference type="InterPro" id="IPR013324">
    <property type="entry name" value="RNA_pol_sigma_r3/r4-like"/>
</dbReference>
<comment type="caution">
    <text evidence="8">The sequence shown here is derived from an EMBL/GenBank/DDBJ whole genome shotgun (WGS) entry which is preliminary data.</text>
</comment>
<evidence type="ECO:0000256" key="1">
    <source>
        <dbReference type="ARBA" id="ARBA00010641"/>
    </source>
</evidence>
<dbReference type="InterPro" id="IPR013325">
    <property type="entry name" value="RNA_pol_sigma_r2"/>
</dbReference>
<dbReference type="Pfam" id="PF04542">
    <property type="entry name" value="Sigma70_r2"/>
    <property type="match status" value="1"/>
</dbReference>
<dbReference type="Proteomes" id="UP000601108">
    <property type="component" value="Unassembled WGS sequence"/>
</dbReference>
<accession>A0A918JXU7</accession>
<reference evidence="8 9" key="1">
    <citation type="journal article" date="2014" name="Int. J. Syst. Evol. Microbiol.">
        <title>Complete genome sequence of Corynebacterium casei LMG S-19264T (=DSM 44701T), isolated from a smear-ripened cheese.</title>
        <authorList>
            <consortium name="US DOE Joint Genome Institute (JGI-PGF)"/>
            <person name="Walter F."/>
            <person name="Albersmeier A."/>
            <person name="Kalinowski J."/>
            <person name="Ruckert C."/>
        </authorList>
    </citation>
    <scope>NUCLEOTIDE SEQUENCE [LARGE SCALE GENOMIC DNA]</scope>
    <source>
        <strain evidence="8 9">KCTC 12285</strain>
    </source>
</reference>
<dbReference type="Gene3D" id="1.10.1740.10">
    <property type="match status" value="1"/>
</dbReference>
<dbReference type="PANTHER" id="PTHR43133">
    <property type="entry name" value="RNA POLYMERASE ECF-TYPE SIGMA FACTO"/>
    <property type="match status" value="1"/>
</dbReference>
<evidence type="ECO:0000256" key="3">
    <source>
        <dbReference type="ARBA" id="ARBA00023082"/>
    </source>
</evidence>
<keyword evidence="9" id="KW-1185">Reference proteome</keyword>
<dbReference type="GO" id="GO:0000428">
    <property type="term" value="C:DNA-directed RNA polymerase complex"/>
    <property type="evidence" value="ECO:0007669"/>
    <property type="project" value="UniProtKB-KW"/>
</dbReference>
<evidence type="ECO:0000256" key="2">
    <source>
        <dbReference type="ARBA" id="ARBA00023015"/>
    </source>
</evidence>
<keyword evidence="4" id="KW-0238">DNA-binding</keyword>
<evidence type="ECO:0000313" key="8">
    <source>
        <dbReference type="EMBL" id="GGX30269.1"/>
    </source>
</evidence>
<sequence length="190" mass="22620">MKNNDLLQKLTDEELVEKIVVHKNTILFEEIYDRYAQKIYNKCFGFVKSKEEAKDLTQDVFLKLFTKLSSYKKQAKFSTWLYSFTYNLCVNFVNRNKENKINKYSDVLKDHDIHLHIEVNEDSLFQMRVDKLQKAIELIDPNEKSILLLKYQDDVSIKELQILLNINESAVKMRLKRAKSRIIEIYNSIS</sequence>
<proteinExistence type="inferred from homology"/>
<name>A0A918JXU7_9FLAO</name>
<dbReference type="GO" id="GO:0006352">
    <property type="term" value="P:DNA-templated transcription initiation"/>
    <property type="evidence" value="ECO:0007669"/>
    <property type="project" value="InterPro"/>
</dbReference>
<dbReference type="SUPFAM" id="SSF88946">
    <property type="entry name" value="Sigma2 domain of RNA polymerase sigma factors"/>
    <property type="match status" value="1"/>
</dbReference>
<dbReference type="InterPro" id="IPR039425">
    <property type="entry name" value="RNA_pol_sigma-70-like"/>
</dbReference>
<dbReference type="PANTHER" id="PTHR43133:SF8">
    <property type="entry name" value="RNA POLYMERASE SIGMA FACTOR HI_1459-RELATED"/>
    <property type="match status" value="1"/>
</dbReference>
<dbReference type="InterPro" id="IPR013249">
    <property type="entry name" value="RNA_pol_sigma70_r4_t2"/>
</dbReference>
<keyword evidence="2" id="KW-0805">Transcription regulation</keyword>
<feature type="domain" description="RNA polymerase sigma-70 region 2" evidence="6">
    <location>
        <begin position="31"/>
        <end position="97"/>
    </location>
</feature>
<dbReference type="AlphaFoldDB" id="A0A918JXU7"/>
<dbReference type="InterPro" id="IPR014284">
    <property type="entry name" value="RNA_pol_sigma-70_dom"/>
</dbReference>
<organism evidence="8 9">
    <name type="scientific">Aquimarina muelleri</name>
    <dbReference type="NCBI Taxonomy" id="279356"/>
    <lineage>
        <taxon>Bacteria</taxon>
        <taxon>Pseudomonadati</taxon>
        <taxon>Bacteroidota</taxon>
        <taxon>Flavobacteriia</taxon>
        <taxon>Flavobacteriales</taxon>
        <taxon>Flavobacteriaceae</taxon>
        <taxon>Aquimarina</taxon>
    </lineage>
</organism>
<evidence type="ECO:0000256" key="4">
    <source>
        <dbReference type="ARBA" id="ARBA00023125"/>
    </source>
</evidence>
<dbReference type="GO" id="GO:0016987">
    <property type="term" value="F:sigma factor activity"/>
    <property type="evidence" value="ECO:0007669"/>
    <property type="project" value="UniProtKB-KW"/>
</dbReference>
<keyword evidence="3" id="KW-0731">Sigma factor</keyword>
<protein>
    <submittedName>
        <fullName evidence="8">DNA-directed RNA polymerase sigma-70 factor</fullName>
    </submittedName>
</protein>
<dbReference type="SUPFAM" id="SSF88659">
    <property type="entry name" value="Sigma3 and sigma4 domains of RNA polymerase sigma factors"/>
    <property type="match status" value="1"/>
</dbReference>
<evidence type="ECO:0000259" key="6">
    <source>
        <dbReference type="Pfam" id="PF04542"/>
    </source>
</evidence>
<dbReference type="EMBL" id="BMWS01000029">
    <property type="protein sequence ID" value="GGX30269.1"/>
    <property type="molecule type" value="Genomic_DNA"/>
</dbReference>
<feature type="domain" description="RNA polymerase sigma factor 70 region 4 type 2" evidence="7">
    <location>
        <begin position="131"/>
        <end position="181"/>
    </location>
</feature>
<comment type="similarity">
    <text evidence="1">Belongs to the sigma-70 factor family. ECF subfamily.</text>
</comment>
<dbReference type="Gene3D" id="1.10.10.10">
    <property type="entry name" value="Winged helix-like DNA-binding domain superfamily/Winged helix DNA-binding domain"/>
    <property type="match status" value="1"/>
</dbReference>